<organism evidence="2 3">
    <name type="scientific">Rubrivivax rivuli</name>
    <dbReference type="NCBI Taxonomy" id="1862385"/>
    <lineage>
        <taxon>Bacteria</taxon>
        <taxon>Pseudomonadati</taxon>
        <taxon>Pseudomonadota</taxon>
        <taxon>Betaproteobacteria</taxon>
        <taxon>Burkholderiales</taxon>
        <taxon>Sphaerotilaceae</taxon>
        <taxon>Rubrivivax</taxon>
    </lineage>
</organism>
<dbReference type="RefSeq" id="WP_128230329.1">
    <property type="nucleotide sequence ID" value="NZ_SACR01000006.1"/>
</dbReference>
<dbReference type="Pfam" id="PF12261">
    <property type="entry name" value="T_hemolysin"/>
    <property type="match status" value="1"/>
</dbReference>
<name>A0A437RAY1_9BURK</name>
<evidence type="ECO:0000313" key="2">
    <source>
        <dbReference type="EMBL" id="RVU43948.1"/>
    </source>
</evidence>
<gene>
    <name evidence="2" type="ORF">EOE66_19035</name>
</gene>
<dbReference type="InterPro" id="IPR022050">
    <property type="entry name" value="T_hemolysin"/>
</dbReference>
<evidence type="ECO:0008006" key="4">
    <source>
        <dbReference type="Google" id="ProtNLM"/>
    </source>
</evidence>
<dbReference type="Proteomes" id="UP000285575">
    <property type="component" value="Unassembled WGS sequence"/>
</dbReference>
<dbReference type="AlphaFoldDB" id="A0A437RAY1"/>
<accession>A0A437RAY1</accession>
<evidence type="ECO:0000256" key="1">
    <source>
        <dbReference type="SAM" id="MobiDB-lite"/>
    </source>
</evidence>
<dbReference type="SUPFAM" id="SSF55729">
    <property type="entry name" value="Acyl-CoA N-acyltransferases (Nat)"/>
    <property type="match status" value="1"/>
</dbReference>
<proteinExistence type="predicted"/>
<dbReference type="OrthoDB" id="7432757at2"/>
<keyword evidence="3" id="KW-1185">Reference proteome</keyword>
<sequence>MLSLITSAPPAPLPHRAAPSLRVHGPQDAGREAVEAFIHRVFAERYGADVRSFAPVLVSLRDAEGEIVAAAGYRSADGGPLFLERYLGAPAEQMLAATGVPAPARAHIAEVGHLAAARAGEGRRLILLLGPHLAAEGYRWVVSTLTEELRHLFLRLGIAPLSLGAADPALLGEGAAHWGSYYDHHPVVLAGQIELALKALARRGLAPRTEA</sequence>
<reference evidence="2 3" key="1">
    <citation type="submission" date="2019-01" db="EMBL/GenBank/DDBJ databases">
        <authorList>
            <person name="Chen W.-M."/>
        </authorList>
    </citation>
    <scope>NUCLEOTIDE SEQUENCE [LARGE SCALE GENOMIC DNA]</scope>
    <source>
        <strain evidence="2 3">KYPY4</strain>
    </source>
</reference>
<feature type="region of interest" description="Disordered" evidence="1">
    <location>
        <begin position="1"/>
        <end position="25"/>
    </location>
</feature>
<comment type="caution">
    <text evidence="2">The sequence shown here is derived from an EMBL/GenBank/DDBJ whole genome shotgun (WGS) entry which is preliminary data.</text>
</comment>
<dbReference type="InterPro" id="IPR016181">
    <property type="entry name" value="Acyl_CoA_acyltransferase"/>
</dbReference>
<dbReference type="EMBL" id="SACR01000006">
    <property type="protein sequence ID" value="RVU43948.1"/>
    <property type="molecule type" value="Genomic_DNA"/>
</dbReference>
<evidence type="ECO:0000313" key="3">
    <source>
        <dbReference type="Proteomes" id="UP000285575"/>
    </source>
</evidence>
<protein>
    <recommendedName>
        <fullName evidence="4">Thermostable hemolysin</fullName>
    </recommendedName>
</protein>